<dbReference type="Pfam" id="PF03629">
    <property type="entry name" value="SASA"/>
    <property type="match status" value="1"/>
</dbReference>
<accession>A0ABP9YAS4</accession>
<protein>
    <recommendedName>
        <fullName evidence="2">Sialate O-acetylesterase domain-containing protein</fullName>
    </recommendedName>
</protein>
<feature type="domain" description="Sialate O-acetylesterase" evidence="2">
    <location>
        <begin position="53"/>
        <end position="302"/>
    </location>
</feature>
<dbReference type="InterPro" id="IPR036514">
    <property type="entry name" value="SGNH_hydro_sf"/>
</dbReference>
<evidence type="ECO:0000313" key="3">
    <source>
        <dbReference type="EMBL" id="GAA5803720.1"/>
    </source>
</evidence>
<dbReference type="Proteomes" id="UP001476247">
    <property type="component" value="Unassembled WGS sequence"/>
</dbReference>
<proteinExistence type="predicted"/>
<evidence type="ECO:0000313" key="4">
    <source>
        <dbReference type="Proteomes" id="UP001476247"/>
    </source>
</evidence>
<sequence>MHHYPLQTLSNFQILQRDLTTNTATVISTDGTQVVLKTGGPYTIGEKQDIYVGDIWVMAGQSNMRGHGFLKDPFCTNRVPDFPPVHLFDSTETWCQSNDPTHRIFLSKRKVHHTLPDPTVRNPDICKYRGASLGPSFAAHYEPGVPVGLIASAHGGVSLNNWKRPAELTAETYDSTLYGAMISRIEKTGNNIAGVLWYQGESDTGNASDADTYGERFLQWVKALRVDTRTNLPILFVQLASHRVTMPDMIQNWMTVQDQQRQLMSGTNFVVGVSSIDCGLDDRLHVSKDGLAVIGKRLARAANLLLKGGPSAAAVVVTPLPKVATFERIEYMMGVQINSIKLEFILPQGFKFESSDMNVTGFELENSKEDVLRACIEEDQQSIRLYLASSPIEGMTVRYGMNLQPTNLNVNSDCMLPAFKGLVIDFS</sequence>
<keyword evidence="4" id="KW-1185">Reference proteome</keyword>
<comment type="caution">
    <text evidence="3">The sequence shown here is derived from an EMBL/GenBank/DDBJ whole genome shotgun (WGS) entry which is preliminary data.</text>
</comment>
<dbReference type="PANTHER" id="PTHR31988">
    <property type="entry name" value="ESTERASE, PUTATIVE (DUF303)-RELATED"/>
    <property type="match status" value="1"/>
</dbReference>
<dbReference type="EMBL" id="BAABUJ010000030">
    <property type="protein sequence ID" value="GAA5803720.1"/>
    <property type="molecule type" value="Genomic_DNA"/>
</dbReference>
<keyword evidence="1" id="KW-0378">Hydrolase</keyword>
<dbReference type="InterPro" id="IPR005181">
    <property type="entry name" value="SASA"/>
</dbReference>
<organism evidence="3 4">
    <name type="scientific">Helicostylum pulchrum</name>
    <dbReference type="NCBI Taxonomy" id="562976"/>
    <lineage>
        <taxon>Eukaryota</taxon>
        <taxon>Fungi</taxon>
        <taxon>Fungi incertae sedis</taxon>
        <taxon>Mucoromycota</taxon>
        <taxon>Mucoromycotina</taxon>
        <taxon>Mucoromycetes</taxon>
        <taxon>Mucorales</taxon>
        <taxon>Mucorineae</taxon>
        <taxon>Mucoraceae</taxon>
        <taxon>Helicostylum</taxon>
    </lineage>
</organism>
<dbReference type="PANTHER" id="PTHR31988:SF19">
    <property type="entry name" value="9-O-ACETYL-N-ACETYLNEURAMINIC ACID DEACETYLASE-RELATED"/>
    <property type="match status" value="1"/>
</dbReference>
<dbReference type="InterPro" id="IPR052940">
    <property type="entry name" value="Carb_Esterase_6"/>
</dbReference>
<evidence type="ECO:0000259" key="2">
    <source>
        <dbReference type="Pfam" id="PF03629"/>
    </source>
</evidence>
<evidence type="ECO:0000256" key="1">
    <source>
        <dbReference type="ARBA" id="ARBA00022801"/>
    </source>
</evidence>
<dbReference type="Gene3D" id="3.40.50.1110">
    <property type="entry name" value="SGNH hydrolase"/>
    <property type="match status" value="1"/>
</dbReference>
<reference evidence="3 4" key="1">
    <citation type="submission" date="2024-04" db="EMBL/GenBank/DDBJ databases">
        <title>genome sequences of Mucor flavus KT1a and Helicostylum pulchrum KT1b strains isolation_sourced from the surface of a dry-aged beef.</title>
        <authorList>
            <person name="Toyotome T."/>
            <person name="Hosono M."/>
            <person name="Torimaru M."/>
            <person name="Fukuda K."/>
            <person name="Mikami N."/>
        </authorList>
    </citation>
    <scope>NUCLEOTIDE SEQUENCE [LARGE SCALE GENOMIC DNA]</scope>
    <source>
        <strain evidence="3 4">KT1b</strain>
    </source>
</reference>
<gene>
    <name evidence="3" type="ORF">HPULCUR_009204</name>
</gene>
<dbReference type="SUPFAM" id="SSF52266">
    <property type="entry name" value="SGNH hydrolase"/>
    <property type="match status" value="1"/>
</dbReference>
<name>A0ABP9YAS4_9FUNG</name>